<gene>
    <name evidence="3" type="ORF">PFISCL1PPCAC_19116</name>
</gene>
<proteinExistence type="inferred from homology"/>
<evidence type="ECO:0000259" key="2">
    <source>
        <dbReference type="PROSITE" id="PS00125"/>
    </source>
</evidence>
<dbReference type="GO" id="GO:0005737">
    <property type="term" value="C:cytoplasm"/>
    <property type="evidence" value="ECO:0007669"/>
    <property type="project" value="TreeGrafter"/>
</dbReference>
<dbReference type="InterPro" id="IPR050341">
    <property type="entry name" value="PP1_catalytic_subunit"/>
</dbReference>
<keyword evidence="1" id="KW-0378">Hydrolase</keyword>
<dbReference type="PANTHER" id="PTHR11668">
    <property type="entry name" value="SERINE/THREONINE PROTEIN PHOSPHATASE"/>
    <property type="match status" value="1"/>
</dbReference>
<dbReference type="EMBL" id="BTSY01000005">
    <property type="protein sequence ID" value="GMT27819.1"/>
    <property type="molecule type" value="Genomic_DNA"/>
</dbReference>
<organism evidence="3 4">
    <name type="scientific">Pristionchus fissidentatus</name>
    <dbReference type="NCBI Taxonomy" id="1538716"/>
    <lineage>
        <taxon>Eukaryota</taxon>
        <taxon>Metazoa</taxon>
        <taxon>Ecdysozoa</taxon>
        <taxon>Nematoda</taxon>
        <taxon>Chromadorea</taxon>
        <taxon>Rhabditida</taxon>
        <taxon>Rhabditina</taxon>
        <taxon>Diplogasteromorpha</taxon>
        <taxon>Diplogasteroidea</taxon>
        <taxon>Neodiplogasteridae</taxon>
        <taxon>Pristionchus</taxon>
    </lineage>
</organism>
<dbReference type="PROSITE" id="PS00125">
    <property type="entry name" value="SER_THR_PHOSPHATASE"/>
    <property type="match status" value="1"/>
</dbReference>
<dbReference type="SMART" id="SM00156">
    <property type="entry name" value="PP2Ac"/>
    <property type="match status" value="1"/>
</dbReference>
<dbReference type="InterPro" id="IPR006186">
    <property type="entry name" value="Ser/Thr-sp_prot-phosphatase"/>
</dbReference>
<accession>A0AAV5WDC1</accession>
<sequence length="217" mass="24612">LGDYVDRGKHNMETILLLLGYKLKYPKTFFMLRGNHELGSINKVYGFLEECVRRYGNKYLYQDIQEVFNVMPLSATVGDRILCMHGGLSPVLNKLDDLRGIQRPFDDPKVRSLECDIMWADPMPGVDGFVSSPRGTSHVFGEGALKEKMDMMKVDLIVRAHQVVQDGYEFFAGRKLATIFSAPHYCAQFDNAAAVLCVDKHMKCSFEILKAKYSTPK</sequence>
<dbReference type="Gene3D" id="3.60.21.10">
    <property type="match status" value="1"/>
</dbReference>
<dbReference type="EC" id="3.1.3.16" evidence="1"/>
<dbReference type="AlphaFoldDB" id="A0AAV5WDC1"/>
<protein>
    <recommendedName>
        <fullName evidence="1">Serine/threonine-protein phosphatase</fullName>
        <ecNumber evidence="1">3.1.3.16</ecNumber>
    </recommendedName>
</protein>
<evidence type="ECO:0000313" key="4">
    <source>
        <dbReference type="Proteomes" id="UP001432322"/>
    </source>
</evidence>
<evidence type="ECO:0000256" key="1">
    <source>
        <dbReference type="RuleBase" id="RU004273"/>
    </source>
</evidence>
<dbReference type="GO" id="GO:0004722">
    <property type="term" value="F:protein serine/threonine phosphatase activity"/>
    <property type="evidence" value="ECO:0007669"/>
    <property type="project" value="UniProtKB-EC"/>
</dbReference>
<dbReference type="InterPro" id="IPR029052">
    <property type="entry name" value="Metallo-depent_PP-like"/>
</dbReference>
<name>A0AAV5WDC1_9BILA</name>
<dbReference type="SUPFAM" id="SSF56300">
    <property type="entry name" value="Metallo-dependent phosphatases"/>
    <property type="match status" value="1"/>
</dbReference>
<feature type="non-terminal residue" evidence="3">
    <location>
        <position position="1"/>
    </location>
</feature>
<dbReference type="PANTHER" id="PTHR11668:SF199">
    <property type="entry name" value="SERINE_THREONINE-PROTEIN PHOSPHATASE"/>
    <property type="match status" value="1"/>
</dbReference>
<dbReference type="InterPro" id="IPR004843">
    <property type="entry name" value="Calcineurin-like_PHP"/>
</dbReference>
<comment type="caution">
    <text evidence="3">The sequence shown here is derived from an EMBL/GenBank/DDBJ whole genome shotgun (WGS) entry which is preliminary data.</text>
</comment>
<comment type="catalytic activity">
    <reaction evidence="1">
        <text>O-phospho-L-threonyl-[protein] + H2O = L-threonyl-[protein] + phosphate</text>
        <dbReference type="Rhea" id="RHEA:47004"/>
        <dbReference type="Rhea" id="RHEA-COMP:11060"/>
        <dbReference type="Rhea" id="RHEA-COMP:11605"/>
        <dbReference type="ChEBI" id="CHEBI:15377"/>
        <dbReference type="ChEBI" id="CHEBI:30013"/>
        <dbReference type="ChEBI" id="CHEBI:43474"/>
        <dbReference type="ChEBI" id="CHEBI:61977"/>
        <dbReference type="EC" id="3.1.3.16"/>
    </reaction>
</comment>
<reference evidence="3" key="1">
    <citation type="submission" date="2023-10" db="EMBL/GenBank/DDBJ databases">
        <title>Genome assembly of Pristionchus species.</title>
        <authorList>
            <person name="Yoshida K."/>
            <person name="Sommer R.J."/>
        </authorList>
    </citation>
    <scope>NUCLEOTIDE SEQUENCE</scope>
    <source>
        <strain evidence="3">RS5133</strain>
    </source>
</reference>
<keyword evidence="4" id="KW-1185">Reference proteome</keyword>
<feature type="domain" description="Serine/threonine specific protein phosphatases" evidence="2">
    <location>
        <begin position="32"/>
        <end position="37"/>
    </location>
</feature>
<evidence type="ECO:0000313" key="3">
    <source>
        <dbReference type="EMBL" id="GMT27819.1"/>
    </source>
</evidence>
<dbReference type="PRINTS" id="PR00114">
    <property type="entry name" value="STPHPHTASE"/>
</dbReference>
<dbReference type="Pfam" id="PF00149">
    <property type="entry name" value="Metallophos"/>
    <property type="match status" value="1"/>
</dbReference>
<dbReference type="Proteomes" id="UP001432322">
    <property type="component" value="Unassembled WGS sequence"/>
</dbReference>
<comment type="similarity">
    <text evidence="1">Belongs to the PPP phosphatase family.</text>
</comment>
<dbReference type="GO" id="GO:0005634">
    <property type="term" value="C:nucleus"/>
    <property type="evidence" value="ECO:0007669"/>
    <property type="project" value="TreeGrafter"/>
</dbReference>